<name>A0A2P6NA07_9EUKA</name>
<sequence length="162" mass="18153">MHETTAESFPDGLLYELTARTNTAVFLWRDLSSSNSTRHRNCLACLLGTGSSFRFGSIPDSAAQHREKRKRMAPAAMMTFTQHIRDDDNGFTRDLSEPSDHFFPPHIKSDVLHRMRAAAQGSGIRGNFYTSEDDPFNQPLRVPFYSVRLSTGEVINGPTACN</sequence>
<reference evidence="1 2" key="1">
    <citation type="journal article" date="2018" name="Genome Biol. Evol.">
        <title>Multiple Roots of Fruiting Body Formation in Amoebozoa.</title>
        <authorList>
            <person name="Hillmann F."/>
            <person name="Forbes G."/>
            <person name="Novohradska S."/>
            <person name="Ferling I."/>
            <person name="Riege K."/>
            <person name="Groth M."/>
            <person name="Westermann M."/>
            <person name="Marz M."/>
            <person name="Spaller T."/>
            <person name="Winckler T."/>
            <person name="Schaap P."/>
            <person name="Glockner G."/>
        </authorList>
    </citation>
    <scope>NUCLEOTIDE SEQUENCE [LARGE SCALE GENOMIC DNA]</scope>
    <source>
        <strain evidence="1 2">Jena</strain>
    </source>
</reference>
<proteinExistence type="predicted"/>
<gene>
    <name evidence="1" type="ORF">PROFUN_11509</name>
</gene>
<evidence type="ECO:0000313" key="2">
    <source>
        <dbReference type="Proteomes" id="UP000241769"/>
    </source>
</evidence>
<dbReference type="EMBL" id="MDYQ01000138">
    <property type="protein sequence ID" value="PRP80769.1"/>
    <property type="molecule type" value="Genomic_DNA"/>
</dbReference>
<comment type="caution">
    <text evidence="1">The sequence shown here is derived from an EMBL/GenBank/DDBJ whole genome shotgun (WGS) entry which is preliminary data.</text>
</comment>
<dbReference type="AlphaFoldDB" id="A0A2P6NA07"/>
<accession>A0A2P6NA07</accession>
<evidence type="ECO:0000313" key="1">
    <source>
        <dbReference type="EMBL" id="PRP80769.1"/>
    </source>
</evidence>
<dbReference type="Proteomes" id="UP000241769">
    <property type="component" value="Unassembled WGS sequence"/>
</dbReference>
<protein>
    <submittedName>
        <fullName evidence="1">Uncharacterized protein</fullName>
    </submittedName>
</protein>
<dbReference type="InParanoid" id="A0A2P6NA07"/>
<organism evidence="1 2">
    <name type="scientific">Planoprotostelium fungivorum</name>
    <dbReference type="NCBI Taxonomy" id="1890364"/>
    <lineage>
        <taxon>Eukaryota</taxon>
        <taxon>Amoebozoa</taxon>
        <taxon>Evosea</taxon>
        <taxon>Variosea</taxon>
        <taxon>Cavosteliida</taxon>
        <taxon>Cavosteliaceae</taxon>
        <taxon>Planoprotostelium</taxon>
    </lineage>
</organism>
<keyword evidence="2" id="KW-1185">Reference proteome</keyword>